<dbReference type="PANTHER" id="PTHR31377">
    <property type="entry name" value="AGMATINE DEIMINASE-RELATED"/>
    <property type="match status" value="1"/>
</dbReference>
<dbReference type="GO" id="GO:0047632">
    <property type="term" value="F:agmatine deiminase activity"/>
    <property type="evidence" value="ECO:0007669"/>
    <property type="project" value="TreeGrafter"/>
</dbReference>
<evidence type="ECO:0000256" key="1">
    <source>
        <dbReference type="ARBA" id="ARBA00022801"/>
    </source>
</evidence>
<dbReference type="OrthoDB" id="9808013at2"/>
<accession>L0DEV1</accession>
<proteinExistence type="predicted"/>
<sequence length="375" mass="42188">MSTPETAAPAPTPAQLGYRMPAEWEPHEATWIAWPHHREDWPGKFGPVPWVYVEIVRHLSRFERVNIVVDGRRMRDGVTEKLEAHSVDLKQVTFVKARTDRVWLRDSGPTFIVKDKGQEEGDRVGLVDWRFNAWAKYDDHRHDNRIPRRLARRLGLKRWTPRVECEGASRRVVMEGGAIDVNGRGSLLATEECLLSDVQARNPGVDRLTLERIFADYLAARNVIWLNQGIVGDDTHGHVDDLARFVDSTTVVTVVESKVSDPNYEPLQENLRRLQEARDQDGQALRVVPLPMPAPVLFDNERLPASYANFYIANSLVLVPTFNDPADREALNTLAALFPDREVVGIHAVDLVLGLGTLHCLSQQQPAAPAEGSSS</sequence>
<evidence type="ECO:0000313" key="2">
    <source>
        <dbReference type="EMBL" id="AGA27797.1"/>
    </source>
</evidence>
<dbReference type="RefSeq" id="WP_015246941.1">
    <property type="nucleotide sequence ID" value="NC_019892.1"/>
</dbReference>
<dbReference type="PANTHER" id="PTHR31377:SF0">
    <property type="entry name" value="AGMATINE DEIMINASE-RELATED"/>
    <property type="match status" value="1"/>
</dbReference>
<reference evidence="2 3" key="1">
    <citation type="submission" date="2012-02" db="EMBL/GenBank/DDBJ databases">
        <title>Complete sequence of chromosome of Singulisphaera acidiphila DSM 18658.</title>
        <authorList>
            <consortium name="US DOE Joint Genome Institute (JGI-PGF)"/>
            <person name="Lucas S."/>
            <person name="Copeland A."/>
            <person name="Lapidus A."/>
            <person name="Glavina del Rio T."/>
            <person name="Dalin E."/>
            <person name="Tice H."/>
            <person name="Bruce D."/>
            <person name="Goodwin L."/>
            <person name="Pitluck S."/>
            <person name="Peters L."/>
            <person name="Ovchinnikova G."/>
            <person name="Chertkov O."/>
            <person name="Kyrpides N."/>
            <person name="Mavromatis K."/>
            <person name="Ivanova N."/>
            <person name="Brettin T."/>
            <person name="Detter J.C."/>
            <person name="Han C."/>
            <person name="Larimer F."/>
            <person name="Land M."/>
            <person name="Hauser L."/>
            <person name="Markowitz V."/>
            <person name="Cheng J.-F."/>
            <person name="Hugenholtz P."/>
            <person name="Woyke T."/>
            <person name="Wu D."/>
            <person name="Tindall B."/>
            <person name="Pomrenke H."/>
            <person name="Brambilla E."/>
            <person name="Klenk H.-P."/>
            <person name="Eisen J.A."/>
        </authorList>
    </citation>
    <scope>NUCLEOTIDE SEQUENCE [LARGE SCALE GENOMIC DNA]</scope>
    <source>
        <strain evidence="3">ATCC BAA-1392 / DSM 18658 / VKM B-2454 / MOB10</strain>
    </source>
</reference>
<protein>
    <submittedName>
        <fullName evidence="2">Peptidylarginine deiminase-like enzyme</fullName>
    </submittedName>
</protein>
<dbReference type="EMBL" id="CP003364">
    <property type="protein sequence ID" value="AGA27797.1"/>
    <property type="molecule type" value="Genomic_DNA"/>
</dbReference>
<dbReference type="SUPFAM" id="SSF55909">
    <property type="entry name" value="Pentein"/>
    <property type="match status" value="1"/>
</dbReference>
<dbReference type="AlphaFoldDB" id="L0DEV1"/>
<dbReference type="GO" id="GO:0004668">
    <property type="term" value="F:protein-arginine deiminase activity"/>
    <property type="evidence" value="ECO:0007669"/>
    <property type="project" value="InterPro"/>
</dbReference>
<dbReference type="STRING" id="886293.Sinac_3541"/>
<dbReference type="KEGG" id="saci:Sinac_3541"/>
<dbReference type="eggNOG" id="COG2957">
    <property type="taxonomic scope" value="Bacteria"/>
</dbReference>
<gene>
    <name evidence="2" type="ordered locus">Sinac_3541</name>
</gene>
<organism evidence="2 3">
    <name type="scientific">Singulisphaera acidiphila (strain ATCC BAA-1392 / DSM 18658 / VKM B-2454 / MOB10)</name>
    <dbReference type="NCBI Taxonomy" id="886293"/>
    <lineage>
        <taxon>Bacteria</taxon>
        <taxon>Pseudomonadati</taxon>
        <taxon>Planctomycetota</taxon>
        <taxon>Planctomycetia</taxon>
        <taxon>Isosphaerales</taxon>
        <taxon>Isosphaeraceae</taxon>
        <taxon>Singulisphaera</taxon>
    </lineage>
</organism>
<dbReference type="InterPro" id="IPR007466">
    <property type="entry name" value="Peptidyl-Arg-deiminase_porph"/>
</dbReference>
<dbReference type="GO" id="GO:0009446">
    <property type="term" value="P:putrescine biosynthetic process"/>
    <property type="evidence" value="ECO:0007669"/>
    <property type="project" value="InterPro"/>
</dbReference>
<name>L0DEV1_SINAD</name>
<dbReference type="Proteomes" id="UP000010798">
    <property type="component" value="Chromosome"/>
</dbReference>
<keyword evidence="1" id="KW-0378">Hydrolase</keyword>
<dbReference type="Gene3D" id="3.75.10.10">
    <property type="entry name" value="L-arginine/glycine Amidinotransferase, Chain A"/>
    <property type="match status" value="1"/>
</dbReference>
<keyword evidence="3" id="KW-1185">Reference proteome</keyword>
<dbReference type="Pfam" id="PF04371">
    <property type="entry name" value="PAD_porph"/>
    <property type="match status" value="1"/>
</dbReference>
<dbReference type="HOGENOM" id="CLU_037682_0_0_0"/>
<evidence type="ECO:0000313" key="3">
    <source>
        <dbReference type="Proteomes" id="UP000010798"/>
    </source>
</evidence>